<dbReference type="SMART" id="SM00116">
    <property type="entry name" value="CBS"/>
    <property type="match status" value="2"/>
</dbReference>
<gene>
    <name evidence="4" type="ORF">ACFQ0I_09735</name>
</gene>
<dbReference type="Gene3D" id="3.10.580.10">
    <property type="entry name" value="CBS-domain"/>
    <property type="match status" value="1"/>
</dbReference>
<proteinExistence type="predicted"/>
<dbReference type="Pfam" id="PF00571">
    <property type="entry name" value="CBS"/>
    <property type="match status" value="2"/>
</dbReference>
<feature type="domain" description="CBS" evidence="3">
    <location>
        <begin position="81"/>
        <end position="135"/>
    </location>
</feature>
<dbReference type="RefSeq" id="WP_379941706.1">
    <property type="nucleotide sequence ID" value="NZ_JBHTIB010000012.1"/>
</dbReference>
<dbReference type="Proteomes" id="UP001597011">
    <property type="component" value="Unassembled WGS sequence"/>
</dbReference>
<accession>A0ABW3BU01</accession>
<dbReference type="InterPro" id="IPR051257">
    <property type="entry name" value="Diverse_CBS-Domain"/>
</dbReference>
<dbReference type="PANTHER" id="PTHR43080:SF2">
    <property type="entry name" value="CBS DOMAIN-CONTAINING PROTEIN"/>
    <property type="match status" value="1"/>
</dbReference>
<dbReference type="InterPro" id="IPR046342">
    <property type="entry name" value="CBS_dom_sf"/>
</dbReference>
<dbReference type="InterPro" id="IPR000644">
    <property type="entry name" value="CBS_dom"/>
</dbReference>
<sequence>MITNSIATIMTKNVVSVTPEQHILDVKHIYEKKNFHHHIPVVDNNKLVGIISLVDFMYHIAGAGMNDNNPIYKELNVKNIMSEKPFSMPVTSTIKDVTIVLAKGKYHAIPILDNDRLVGIVSTADIIKYFLSEAK</sequence>
<name>A0ABW3BU01_9FLAO</name>
<dbReference type="PANTHER" id="PTHR43080">
    <property type="entry name" value="CBS DOMAIN-CONTAINING PROTEIN CBSX3, MITOCHONDRIAL"/>
    <property type="match status" value="1"/>
</dbReference>
<feature type="domain" description="CBS" evidence="3">
    <location>
        <begin position="10"/>
        <end position="68"/>
    </location>
</feature>
<evidence type="ECO:0000313" key="5">
    <source>
        <dbReference type="Proteomes" id="UP001597011"/>
    </source>
</evidence>
<keyword evidence="1 2" id="KW-0129">CBS domain</keyword>
<dbReference type="PROSITE" id="PS51371">
    <property type="entry name" value="CBS"/>
    <property type="match status" value="2"/>
</dbReference>
<evidence type="ECO:0000313" key="4">
    <source>
        <dbReference type="EMBL" id="MFD0836045.1"/>
    </source>
</evidence>
<protein>
    <submittedName>
        <fullName evidence="4">HPP family protein</fullName>
    </submittedName>
</protein>
<dbReference type="SUPFAM" id="SSF54631">
    <property type="entry name" value="CBS-domain pair"/>
    <property type="match status" value="1"/>
</dbReference>
<reference evidence="5" key="1">
    <citation type="journal article" date="2019" name="Int. J. Syst. Evol. Microbiol.">
        <title>The Global Catalogue of Microorganisms (GCM) 10K type strain sequencing project: providing services to taxonomists for standard genome sequencing and annotation.</title>
        <authorList>
            <consortium name="The Broad Institute Genomics Platform"/>
            <consortium name="The Broad Institute Genome Sequencing Center for Infectious Disease"/>
            <person name="Wu L."/>
            <person name="Ma J."/>
        </authorList>
    </citation>
    <scope>NUCLEOTIDE SEQUENCE [LARGE SCALE GENOMIC DNA]</scope>
    <source>
        <strain evidence="5">CCUG 60529</strain>
    </source>
</reference>
<keyword evidence="5" id="KW-1185">Reference proteome</keyword>
<evidence type="ECO:0000259" key="3">
    <source>
        <dbReference type="PROSITE" id="PS51371"/>
    </source>
</evidence>
<dbReference type="EMBL" id="JBHTIB010000012">
    <property type="protein sequence ID" value="MFD0836045.1"/>
    <property type="molecule type" value="Genomic_DNA"/>
</dbReference>
<comment type="caution">
    <text evidence="4">The sequence shown here is derived from an EMBL/GenBank/DDBJ whole genome shotgun (WGS) entry which is preliminary data.</text>
</comment>
<evidence type="ECO:0000256" key="1">
    <source>
        <dbReference type="ARBA" id="ARBA00023122"/>
    </source>
</evidence>
<organism evidence="4 5">
    <name type="scientific">Mariniflexile aquimaris</name>
    <dbReference type="NCBI Taxonomy" id="881009"/>
    <lineage>
        <taxon>Bacteria</taxon>
        <taxon>Pseudomonadati</taxon>
        <taxon>Bacteroidota</taxon>
        <taxon>Flavobacteriia</taxon>
        <taxon>Flavobacteriales</taxon>
        <taxon>Flavobacteriaceae</taxon>
        <taxon>Mariniflexile</taxon>
    </lineage>
</organism>
<evidence type="ECO:0000256" key="2">
    <source>
        <dbReference type="PROSITE-ProRule" id="PRU00703"/>
    </source>
</evidence>